<organism evidence="6 7">
    <name type="scientific">Leptosia nina</name>
    <dbReference type="NCBI Taxonomy" id="320188"/>
    <lineage>
        <taxon>Eukaryota</taxon>
        <taxon>Metazoa</taxon>
        <taxon>Ecdysozoa</taxon>
        <taxon>Arthropoda</taxon>
        <taxon>Hexapoda</taxon>
        <taxon>Insecta</taxon>
        <taxon>Pterygota</taxon>
        <taxon>Neoptera</taxon>
        <taxon>Endopterygota</taxon>
        <taxon>Lepidoptera</taxon>
        <taxon>Glossata</taxon>
        <taxon>Ditrysia</taxon>
        <taxon>Papilionoidea</taxon>
        <taxon>Pieridae</taxon>
        <taxon>Pierinae</taxon>
        <taxon>Leptosia</taxon>
    </lineage>
</organism>
<dbReference type="Proteomes" id="UP001497472">
    <property type="component" value="Unassembled WGS sequence"/>
</dbReference>
<keyword evidence="2 5" id="KW-0732">Signal</keyword>
<feature type="chain" id="PRO_5043471834" description="Pro-resilin" evidence="5">
    <location>
        <begin position="16"/>
        <end position="462"/>
    </location>
</feature>
<dbReference type="AlphaFoldDB" id="A0AAV1JHV0"/>
<dbReference type="PROSITE" id="PS51155">
    <property type="entry name" value="CHIT_BIND_RR_2"/>
    <property type="match status" value="1"/>
</dbReference>
<dbReference type="GO" id="GO:0005615">
    <property type="term" value="C:extracellular space"/>
    <property type="evidence" value="ECO:0007669"/>
    <property type="project" value="TreeGrafter"/>
</dbReference>
<feature type="compositionally biased region" description="Polar residues" evidence="4">
    <location>
        <begin position="298"/>
        <end position="307"/>
    </location>
</feature>
<feature type="region of interest" description="Disordered" evidence="4">
    <location>
        <begin position="22"/>
        <end position="73"/>
    </location>
</feature>
<evidence type="ECO:0000256" key="1">
    <source>
        <dbReference type="ARBA" id="ARBA00022460"/>
    </source>
</evidence>
<dbReference type="PROSITE" id="PS00233">
    <property type="entry name" value="CHIT_BIND_RR_1"/>
    <property type="match status" value="1"/>
</dbReference>
<protein>
    <recommendedName>
        <fullName evidence="8">Pro-resilin</fullName>
    </recommendedName>
</protein>
<feature type="compositionally biased region" description="Polar residues" evidence="4">
    <location>
        <begin position="42"/>
        <end position="59"/>
    </location>
</feature>
<name>A0AAV1JHV0_9NEOP</name>
<feature type="region of interest" description="Disordered" evidence="4">
    <location>
        <begin position="135"/>
        <end position="189"/>
    </location>
</feature>
<dbReference type="GO" id="GO:0031012">
    <property type="term" value="C:extracellular matrix"/>
    <property type="evidence" value="ECO:0007669"/>
    <property type="project" value="TreeGrafter"/>
</dbReference>
<dbReference type="Pfam" id="PF00379">
    <property type="entry name" value="Chitin_bind_4"/>
    <property type="match status" value="1"/>
</dbReference>
<dbReference type="PRINTS" id="PR00947">
    <property type="entry name" value="CUTICLE"/>
</dbReference>
<sequence length="462" mass="50481">MKILVVIILIANAFAEPPVGDSYYPDAQQQSLSQEYGPPGFTRSQNQLSSQYGPPQARSNEYLPPQRSVSQEYGVPTRSFDSSVISDGFIPNQQYGVPSARGSVADYKLPTLSQEYGLPSGRSDGFDQEYRIGSTEAQGYDAPISKISSRKSFQKHGPPARIDTSVRDLSRQYGLPKPRSQSNAKSQIAKSADLAVPQVFKARSFALQDFDVTKSIDSPLPSDSYGAPLQRSFGGVSSEYGVPRSLNSMNTAFRSQSVSQTNGHQGIDRSIAKNARFGTESYSTVSPTYGAPRLSTQYGVPSTSRSAFQKPRESYGVPNERSLNDVARSKTNAFTSSSYLPPARNAMPATEYGVPDVNGIFAGQGYSYSRNVLDELINQEPANYDFGYKVNDVHTGSDFGHTETRQENKAEGSYFVVLPDGTKQVVEYEADDQGFRPRISVEAVETQGYDENAADLSRSGPY</sequence>
<feature type="region of interest" description="Disordered" evidence="4">
    <location>
        <begin position="298"/>
        <end position="319"/>
    </location>
</feature>
<keyword evidence="1 3" id="KW-0193">Cuticle</keyword>
<dbReference type="InterPro" id="IPR051217">
    <property type="entry name" value="Insect_Cuticle_Struc_Prot"/>
</dbReference>
<feature type="signal peptide" evidence="5">
    <location>
        <begin position="1"/>
        <end position="15"/>
    </location>
</feature>
<comment type="caution">
    <text evidence="6">The sequence shown here is derived from an EMBL/GenBank/DDBJ whole genome shotgun (WGS) entry which is preliminary data.</text>
</comment>
<proteinExistence type="predicted"/>
<evidence type="ECO:0000256" key="5">
    <source>
        <dbReference type="SAM" id="SignalP"/>
    </source>
</evidence>
<dbReference type="EMBL" id="CAVLEF010000011">
    <property type="protein sequence ID" value="CAK1549107.1"/>
    <property type="molecule type" value="Genomic_DNA"/>
</dbReference>
<evidence type="ECO:0000256" key="4">
    <source>
        <dbReference type="SAM" id="MobiDB-lite"/>
    </source>
</evidence>
<gene>
    <name evidence="6" type="ORF">LNINA_LOCUS8439</name>
</gene>
<reference evidence="6 7" key="1">
    <citation type="submission" date="2023-11" db="EMBL/GenBank/DDBJ databases">
        <authorList>
            <person name="Okamura Y."/>
        </authorList>
    </citation>
    <scope>NUCLEOTIDE SEQUENCE [LARGE SCALE GENOMIC DNA]</scope>
</reference>
<feature type="compositionally biased region" description="Polar residues" evidence="4">
    <location>
        <begin position="179"/>
        <end position="189"/>
    </location>
</feature>
<evidence type="ECO:0000256" key="2">
    <source>
        <dbReference type="ARBA" id="ARBA00022729"/>
    </source>
</evidence>
<evidence type="ECO:0000313" key="7">
    <source>
        <dbReference type="Proteomes" id="UP001497472"/>
    </source>
</evidence>
<evidence type="ECO:0000313" key="6">
    <source>
        <dbReference type="EMBL" id="CAK1549107.1"/>
    </source>
</evidence>
<dbReference type="GO" id="GO:0042302">
    <property type="term" value="F:structural constituent of cuticle"/>
    <property type="evidence" value="ECO:0007669"/>
    <property type="project" value="UniProtKB-UniRule"/>
</dbReference>
<accession>A0AAV1JHV0</accession>
<evidence type="ECO:0000256" key="3">
    <source>
        <dbReference type="PROSITE-ProRule" id="PRU00497"/>
    </source>
</evidence>
<dbReference type="PANTHER" id="PTHR12236:SF79">
    <property type="entry name" value="CUTICULAR PROTEIN 50CB-RELATED"/>
    <property type="match status" value="1"/>
</dbReference>
<dbReference type="InterPro" id="IPR000618">
    <property type="entry name" value="Insect_cuticle"/>
</dbReference>
<evidence type="ECO:0008006" key="8">
    <source>
        <dbReference type="Google" id="ProtNLM"/>
    </source>
</evidence>
<dbReference type="InterPro" id="IPR031311">
    <property type="entry name" value="CHIT_BIND_RR_consensus"/>
</dbReference>
<dbReference type="PANTHER" id="PTHR12236">
    <property type="entry name" value="STRUCTURAL CONTITUENT OF CUTICLE"/>
    <property type="match status" value="1"/>
</dbReference>
<keyword evidence="7" id="KW-1185">Reference proteome</keyword>